<organism evidence="5 6">
    <name type="scientific">Larinioides sclopetarius</name>
    <dbReference type="NCBI Taxonomy" id="280406"/>
    <lineage>
        <taxon>Eukaryota</taxon>
        <taxon>Metazoa</taxon>
        <taxon>Ecdysozoa</taxon>
        <taxon>Arthropoda</taxon>
        <taxon>Chelicerata</taxon>
        <taxon>Arachnida</taxon>
        <taxon>Araneae</taxon>
        <taxon>Araneomorphae</taxon>
        <taxon>Entelegynae</taxon>
        <taxon>Araneoidea</taxon>
        <taxon>Araneidae</taxon>
        <taxon>Larinioides</taxon>
    </lineage>
</organism>
<dbReference type="InterPro" id="IPR011705">
    <property type="entry name" value="BACK"/>
</dbReference>
<dbReference type="PROSITE" id="PS50097">
    <property type="entry name" value="BTB"/>
    <property type="match status" value="1"/>
</dbReference>
<dbReference type="SUPFAM" id="SSF54695">
    <property type="entry name" value="POZ domain"/>
    <property type="match status" value="1"/>
</dbReference>
<dbReference type="Gene3D" id="1.25.40.420">
    <property type="match status" value="1"/>
</dbReference>
<keyword evidence="6" id="KW-1185">Reference proteome</keyword>
<reference evidence="5 6" key="1">
    <citation type="submission" date="2024-04" db="EMBL/GenBank/DDBJ databases">
        <authorList>
            <person name="Rising A."/>
            <person name="Reimegard J."/>
            <person name="Sonavane S."/>
            <person name="Akerstrom W."/>
            <person name="Nylinder S."/>
            <person name="Hedman E."/>
            <person name="Kallberg Y."/>
        </authorList>
    </citation>
    <scope>NUCLEOTIDE SEQUENCE [LARGE SCALE GENOMIC DNA]</scope>
</reference>
<dbReference type="SMART" id="SM00875">
    <property type="entry name" value="BACK"/>
    <property type="match status" value="1"/>
</dbReference>
<evidence type="ECO:0000259" key="4">
    <source>
        <dbReference type="PROSITE" id="PS50097"/>
    </source>
</evidence>
<evidence type="ECO:0000256" key="3">
    <source>
        <dbReference type="ARBA" id="ARBA00023203"/>
    </source>
</evidence>
<dbReference type="FunFam" id="1.25.40.420:FF:000001">
    <property type="entry name" value="Kelch-like family member 12"/>
    <property type="match status" value="1"/>
</dbReference>
<dbReference type="EMBL" id="CAXIEN010000030">
    <property type="protein sequence ID" value="CAL1267914.1"/>
    <property type="molecule type" value="Genomic_DNA"/>
</dbReference>
<name>A0AAV1Z894_9ARAC</name>
<evidence type="ECO:0000256" key="2">
    <source>
        <dbReference type="ARBA" id="ARBA00022737"/>
    </source>
</evidence>
<dbReference type="Pfam" id="PF01344">
    <property type="entry name" value="Kelch_1"/>
    <property type="match status" value="2"/>
</dbReference>
<evidence type="ECO:0000313" key="6">
    <source>
        <dbReference type="Proteomes" id="UP001497382"/>
    </source>
</evidence>
<dbReference type="Proteomes" id="UP001497382">
    <property type="component" value="Unassembled WGS sequence"/>
</dbReference>
<keyword evidence="3" id="KW-0009">Actin-binding</keyword>
<dbReference type="InterPro" id="IPR000210">
    <property type="entry name" value="BTB/POZ_dom"/>
</dbReference>
<sequence>MGDMLIEEPKETTFEVPGMLQTSFNKLFEFLQKEILCDVVIQAGNKSIKCHRNVLASCSPYFQAMFTSSLAESKQNVITIGDIDEITMEMLIKFAYTAKVDLNASNAQALLHASSVLQFDCLAQACCDFMSSQLHPTNCLGIRELAQRFGQLSLVKKSDSYTKYNFRKIIVEDEFVSISAKHLEEIISSEDLFVDNEVEVYEAVMVWVKHDVNKRKDLLPKLLSKVRLPLLPLAYLRMYVESDSLVRKNLECRDLLDEARHYQMWQVSHLPTAHLPVTERTRPRKSYAGNLIFYSFGGFENNVPLNSVEKYDPDSNKWSFVSPMKVGRGGVGAAALGRYIYAIGGHNATHYLNTVEIYDVQNDRYSPSFKWKSGPVISDYRAGAGVTWCSMGSELLKKLVENCSKNSKEESFE</sequence>
<feature type="domain" description="BTB" evidence="4">
    <location>
        <begin position="37"/>
        <end position="104"/>
    </location>
</feature>
<dbReference type="InterPro" id="IPR015915">
    <property type="entry name" value="Kelch-typ_b-propeller"/>
</dbReference>
<dbReference type="Gene3D" id="2.120.10.80">
    <property type="entry name" value="Kelch-type beta propeller"/>
    <property type="match status" value="1"/>
</dbReference>
<dbReference type="InterPro" id="IPR006652">
    <property type="entry name" value="Kelch_1"/>
</dbReference>
<evidence type="ECO:0000256" key="1">
    <source>
        <dbReference type="ARBA" id="ARBA00022441"/>
    </source>
</evidence>
<accession>A0AAV1Z894</accession>
<dbReference type="Pfam" id="PF07707">
    <property type="entry name" value="BACK"/>
    <property type="match status" value="1"/>
</dbReference>
<evidence type="ECO:0000313" key="5">
    <source>
        <dbReference type="EMBL" id="CAL1267914.1"/>
    </source>
</evidence>
<dbReference type="Pfam" id="PF00651">
    <property type="entry name" value="BTB"/>
    <property type="match status" value="1"/>
</dbReference>
<keyword evidence="1" id="KW-0880">Kelch repeat</keyword>
<dbReference type="InterPro" id="IPR011333">
    <property type="entry name" value="SKP1/BTB/POZ_sf"/>
</dbReference>
<dbReference type="SMART" id="SM00612">
    <property type="entry name" value="Kelch"/>
    <property type="match status" value="2"/>
</dbReference>
<dbReference type="AlphaFoldDB" id="A0AAV1Z894"/>
<protein>
    <recommendedName>
        <fullName evidence="4">BTB domain-containing protein</fullName>
    </recommendedName>
</protein>
<comment type="caution">
    <text evidence="5">The sequence shown here is derived from an EMBL/GenBank/DDBJ whole genome shotgun (WGS) entry which is preliminary data.</text>
</comment>
<keyword evidence="2" id="KW-0677">Repeat</keyword>
<dbReference type="SUPFAM" id="SSF117281">
    <property type="entry name" value="Kelch motif"/>
    <property type="match status" value="1"/>
</dbReference>
<dbReference type="Gene3D" id="3.30.710.10">
    <property type="entry name" value="Potassium Channel Kv1.1, Chain A"/>
    <property type="match status" value="1"/>
</dbReference>
<dbReference type="PANTHER" id="PTHR24412">
    <property type="entry name" value="KELCH PROTEIN"/>
    <property type="match status" value="1"/>
</dbReference>
<dbReference type="SMART" id="SM00225">
    <property type="entry name" value="BTB"/>
    <property type="match status" value="1"/>
</dbReference>
<proteinExistence type="predicted"/>
<gene>
    <name evidence="5" type="ORF">LARSCL_LOCUS3896</name>
</gene>
<dbReference type="PANTHER" id="PTHR24412:SF480">
    <property type="entry name" value="KELCH-LIKE PROTEIN 8"/>
    <property type="match status" value="1"/>
</dbReference>
<dbReference type="GO" id="GO:0003779">
    <property type="term" value="F:actin binding"/>
    <property type="evidence" value="ECO:0007669"/>
    <property type="project" value="UniProtKB-KW"/>
</dbReference>